<dbReference type="NCBIfam" id="TIGR00367">
    <property type="entry name" value="calcium/sodium antiporter"/>
    <property type="match status" value="1"/>
</dbReference>
<dbReference type="GO" id="GO:0005886">
    <property type="term" value="C:plasma membrane"/>
    <property type="evidence" value="ECO:0007669"/>
    <property type="project" value="TreeGrafter"/>
</dbReference>
<dbReference type="InterPro" id="IPR004481">
    <property type="entry name" value="K/Na/Ca-exchanger"/>
</dbReference>
<sequence length="332" mass="34743">MRVQSTTPPYPGMILNLLLLLLGLGLLVWSADRFVFGAAAVARNLGLPPLIIGLTIVSMGSSAPEAMVAASAALEGKLDTAVGNVIGSNIANITLILGASALLRPLLVSSSTLVKEMPLMLAATILAGYLMHDLELSRWDGIILGAAFVGVMGYLVLSALRAREKDLLMAEVEDEVPTDIPMAKALLWLTVGMVVLPFAADMMVEHAVVIARHFGLSDLVIGLTIIAVGTSLPELAACIAGLLKGEDDLVIGNVVGSNLFNILAVLAIPTLIAPGAIDAAAAGRDFYIMLATSLVPLLVLLLKRNRSFGRPEGALLVLCFIAYQISLFNLTG</sequence>
<organism evidence="7 8">
    <name type="scientific">Ferrimonas marina</name>
    <dbReference type="NCBI Taxonomy" id="299255"/>
    <lineage>
        <taxon>Bacteria</taxon>
        <taxon>Pseudomonadati</taxon>
        <taxon>Pseudomonadota</taxon>
        <taxon>Gammaproteobacteria</taxon>
        <taxon>Alteromonadales</taxon>
        <taxon>Ferrimonadaceae</taxon>
        <taxon>Ferrimonas</taxon>
    </lineage>
</organism>
<evidence type="ECO:0000256" key="4">
    <source>
        <dbReference type="ARBA" id="ARBA00023136"/>
    </source>
</evidence>
<feature type="transmembrane region" description="Helical" evidence="5">
    <location>
        <begin position="181"/>
        <end position="200"/>
    </location>
</feature>
<dbReference type="PANTHER" id="PTHR10846">
    <property type="entry name" value="SODIUM/POTASSIUM/CALCIUM EXCHANGER"/>
    <property type="match status" value="1"/>
</dbReference>
<feature type="domain" description="Sodium/calcium exchanger membrane region" evidence="6">
    <location>
        <begin position="185"/>
        <end position="323"/>
    </location>
</feature>
<keyword evidence="4 5" id="KW-0472">Membrane</keyword>
<dbReference type="Gene3D" id="1.20.1420.30">
    <property type="entry name" value="NCX, central ion-binding region"/>
    <property type="match status" value="1"/>
</dbReference>
<feature type="transmembrane region" description="Helical" evidence="5">
    <location>
        <begin position="12"/>
        <end position="29"/>
    </location>
</feature>
<feature type="transmembrane region" description="Helical" evidence="5">
    <location>
        <begin position="142"/>
        <end position="160"/>
    </location>
</feature>
<evidence type="ECO:0000313" key="8">
    <source>
        <dbReference type="Proteomes" id="UP000184268"/>
    </source>
</evidence>
<evidence type="ECO:0000256" key="5">
    <source>
        <dbReference type="SAM" id="Phobius"/>
    </source>
</evidence>
<dbReference type="PANTHER" id="PTHR10846:SF8">
    <property type="entry name" value="INNER MEMBRANE PROTEIN YRBG"/>
    <property type="match status" value="1"/>
</dbReference>
<dbReference type="Pfam" id="PF01699">
    <property type="entry name" value="Na_Ca_ex"/>
    <property type="match status" value="2"/>
</dbReference>
<dbReference type="GO" id="GO:0005262">
    <property type="term" value="F:calcium channel activity"/>
    <property type="evidence" value="ECO:0007669"/>
    <property type="project" value="TreeGrafter"/>
</dbReference>
<dbReference type="Proteomes" id="UP000184268">
    <property type="component" value="Unassembled WGS sequence"/>
</dbReference>
<evidence type="ECO:0000313" key="7">
    <source>
        <dbReference type="EMBL" id="SHI06010.1"/>
    </source>
</evidence>
<accession>A0A1M5Y1R8</accession>
<feature type="transmembrane region" description="Helical" evidence="5">
    <location>
        <begin position="41"/>
        <end position="61"/>
    </location>
</feature>
<dbReference type="GO" id="GO:0008273">
    <property type="term" value="F:calcium, potassium:sodium antiporter activity"/>
    <property type="evidence" value="ECO:0007669"/>
    <property type="project" value="TreeGrafter"/>
</dbReference>
<comment type="subcellular location">
    <subcellularLocation>
        <location evidence="1">Membrane</location>
        <topology evidence="1">Multi-pass membrane protein</topology>
    </subcellularLocation>
</comment>
<feature type="transmembrane region" description="Helical" evidence="5">
    <location>
        <begin position="314"/>
        <end position="331"/>
    </location>
</feature>
<keyword evidence="3 5" id="KW-1133">Transmembrane helix</keyword>
<evidence type="ECO:0000256" key="3">
    <source>
        <dbReference type="ARBA" id="ARBA00022989"/>
    </source>
</evidence>
<feature type="transmembrane region" description="Helical" evidence="5">
    <location>
        <begin position="286"/>
        <end position="302"/>
    </location>
</feature>
<evidence type="ECO:0000256" key="1">
    <source>
        <dbReference type="ARBA" id="ARBA00004141"/>
    </source>
</evidence>
<evidence type="ECO:0000256" key="2">
    <source>
        <dbReference type="ARBA" id="ARBA00022692"/>
    </source>
</evidence>
<dbReference type="AlphaFoldDB" id="A0A1M5Y1R8"/>
<feature type="transmembrane region" description="Helical" evidence="5">
    <location>
        <begin position="250"/>
        <end position="274"/>
    </location>
</feature>
<keyword evidence="2 5" id="KW-0812">Transmembrane</keyword>
<keyword evidence="8" id="KW-1185">Reference proteome</keyword>
<dbReference type="EMBL" id="FQXG01000006">
    <property type="protein sequence ID" value="SHI06010.1"/>
    <property type="molecule type" value="Genomic_DNA"/>
</dbReference>
<dbReference type="STRING" id="299255.SAMN02745129_3910"/>
<protein>
    <submittedName>
        <fullName evidence="7">Cation:H+ antiporter</fullName>
    </submittedName>
</protein>
<dbReference type="InterPro" id="IPR044880">
    <property type="entry name" value="NCX_ion-bd_dom_sf"/>
</dbReference>
<gene>
    <name evidence="7" type="ORF">SAMN02745129_3910</name>
</gene>
<dbReference type="InterPro" id="IPR004837">
    <property type="entry name" value="NaCa_Exmemb"/>
</dbReference>
<feature type="transmembrane region" description="Helical" evidence="5">
    <location>
        <begin position="81"/>
        <end position="101"/>
    </location>
</feature>
<dbReference type="GO" id="GO:0006874">
    <property type="term" value="P:intracellular calcium ion homeostasis"/>
    <property type="evidence" value="ECO:0007669"/>
    <property type="project" value="TreeGrafter"/>
</dbReference>
<proteinExistence type="predicted"/>
<reference evidence="7 8" key="1">
    <citation type="submission" date="2016-11" db="EMBL/GenBank/DDBJ databases">
        <authorList>
            <person name="Jaros S."/>
            <person name="Januszkiewicz K."/>
            <person name="Wedrychowicz H."/>
        </authorList>
    </citation>
    <scope>NUCLEOTIDE SEQUENCE [LARGE SCALE GENOMIC DNA]</scope>
    <source>
        <strain evidence="7 8">DSM 16917</strain>
    </source>
</reference>
<feature type="domain" description="Sodium/calcium exchanger membrane region" evidence="6">
    <location>
        <begin position="17"/>
        <end position="155"/>
    </location>
</feature>
<evidence type="ECO:0000259" key="6">
    <source>
        <dbReference type="Pfam" id="PF01699"/>
    </source>
</evidence>
<feature type="transmembrane region" description="Helical" evidence="5">
    <location>
        <begin position="220"/>
        <end position="243"/>
    </location>
</feature>
<name>A0A1M5Y1R8_9GAMM</name>